<dbReference type="eggNOG" id="COG0029">
    <property type="taxonomic scope" value="Bacteria"/>
</dbReference>
<dbReference type="Gene3D" id="3.50.50.60">
    <property type="entry name" value="FAD/NAD(P)-binding domain"/>
    <property type="match status" value="1"/>
</dbReference>
<evidence type="ECO:0000259" key="12">
    <source>
        <dbReference type="Pfam" id="PF02910"/>
    </source>
</evidence>
<comment type="cofactor">
    <cofactor evidence="1">
        <name>FAD</name>
        <dbReference type="ChEBI" id="CHEBI:57692"/>
    </cofactor>
</comment>
<reference evidence="13 14" key="1">
    <citation type="submission" date="2007-05" db="EMBL/GenBank/DDBJ databases">
        <title>Complete sequence of chromosome of Acidiphilium cryptum JF-5.</title>
        <authorList>
            <consortium name="US DOE Joint Genome Institute"/>
            <person name="Copeland A."/>
            <person name="Lucas S."/>
            <person name="Lapidus A."/>
            <person name="Barry K."/>
            <person name="Detter J.C."/>
            <person name="Glavina del Rio T."/>
            <person name="Hammon N."/>
            <person name="Israni S."/>
            <person name="Dalin E."/>
            <person name="Tice H."/>
            <person name="Pitluck S."/>
            <person name="Sims D."/>
            <person name="Brettin T."/>
            <person name="Bruce D."/>
            <person name="Han C."/>
            <person name="Schmutz J."/>
            <person name="Larimer F."/>
            <person name="Land M."/>
            <person name="Hauser L."/>
            <person name="Kyrpides N."/>
            <person name="Kim E."/>
            <person name="Magnuson T."/>
            <person name="Richardson P."/>
        </authorList>
    </citation>
    <scope>NUCLEOTIDE SEQUENCE [LARGE SCALE GENOMIC DNA]</scope>
    <source>
        <strain evidence="13 14">JF-5</strain>
    </source>
</reference>
<evidence type="ECO:0000256" key="8">
    <source>
        <dbReference type="ARBA" id="ARBA00023002"/>
    </source>
</evidence>
<dbReference type="Proteomes" id="UP000000245">
    <property type="component" value="Chromosome"/>
</dbReference>
<name>A5FYR8_ACICJ</name>
<proteinExistence type="inferred from homology"/>
<evidence type="ECO:0000313" key="13">
    <source>
        <dbReference type="EMBL" id="ABQ30750.1"/>
    </source>
</evidence>
<dbReference type="EMBL" id="CP000697">
    <property type="protein sequence ID" value="ABQ30750.1"/>
    <property type="molecule type" value="Genomic_DNA"/>
</dbReference>
<keyword evidence="5" id="KW-0285">Flavoprotein</keyword>
<evidence type="ECO:0000256" key="2">
    <source>
        <dbReference type="ARBA" id="ARBA00004950"/>
    </source>
</evidence>
<dbReference type="SUPFAM" id="SSF51905">
    <property type="entry name" value="FAD/NAD(P)-binding domain"/>
    <property type="match status" value="1"/>
</dbReference>
<evidence type="ECO:0000313" key="14">
    <source>
        <dbReference type="Proteomes" id="UP000000245"/>
    </source>
</evidence>
<dbReference type="Gene3D" id="3.90.700.10">
    <property type="entry name" value="Succinate dehydrogenase/fumarate reductase flavoprotein, catalytic domain"/>
    <property type="match status" value="1"/>
</dbReference>
<dbReference type="PANTHER" id="PTHR42716:SF2">
    <property type="entry name" value="L-ASPARTATE OXIDASE, CHLOROPLASTIC"/>
    <property type="match status" value="1"/>
</dbReference>
<dbReference type="SUPFAM" id="SSF46977">
    <property type="entry name" value="Succinate dehydrogenase/fumarate reductase flavoprotein C-terminal domain"/>
    <property type="match status" value="1"/>
</dbReference>
<feature type="region of interest" description="Disordered" evidence="10">
    <location>
        <begin position="462"/>
        <end position="481"/>
    </location>
</feature>
<dbReference type="GO" id="GO:0008734">
    <property type="term" value="F:L-aspartate oxidase activity"/>
    <property type="evidence" value="ECO:0007669"/>
    <property type="project" value="UniProtKB-EC"/>
</dbReference>
<dbReference type="PRINTS" id="PR00368">
    <property type="entry name" value="FADPNR"/>
</dbReference>
<dbReference type="InterPro" id="IPR003953">
    <property type="entry name" value="FAD-dep_OxRdtase_2_FAD-bd"/>
</dbReference>
<dbReference type="InterPro" id="IPR036188">
    <property type="entry name" value="FAD/NAD-bd_sf"/>
</dbReference>
<evidence type="ECO:0000256" key="5">
    <source>
        <dbReference type="ARBA" id="ARBA00022630"/>
    </source>
</evidence>
<dbReference type="STRING" id="349163.Acry_1542"/>
<dbReference type="InterPro" id="IPR015939">
    <property type="entry name" value="Fum_Rdtase/Succ_DH_flav-like_C"/>
</dbReference>
<organism evidence="13 14">
    <name type="scientific">Acidiphilium cryptum (strain JF-5)</name>
    <dbReference type="NCBI Taxonomy" id="349163"/>
    <lineage>
        <taxon>Bacteria</taxon>
        <taxon>Pseudomonadati</taxon>
        <taxon>Pseudomonadota</taxon>
        <taxon>Alphaproteobacteria</taxon>
        <taxon>Acetobacterales</taxon>
        <taxon>Acidocellaceae</taxon>
        <taxon>Acidiphilium</taxon>
    </lineage>
</organism>
<dbReference type="Pfam" id="PF02910">
    <property type="entry name" value="Succ_DH_flav_C"/>
    <property type="match status" value="1"/>
</dbReference>
<dbReference type="PANTHER" id="PTHR42716">
    <property type="entry name" value="L-ASPARTATE OXIDASE"/>
    <property type="match status" value="1"/>
</dbReference>
<evidence type="ECO:0000259" key="11">
    <source>
        <dbReference type="Pfam" id="PF00890"/>
    </source>
</evidence>
<dbReference type="InterPro" id="IPR005288">
    <property type="entry name" value="NadB"/>
</dbReference>
<dbReference type="AlphaFoldDB" id="A5FYR8"/>
<dbReference type="GO" id="GO:0034628">
    <property type="term" value="P:'de novo' NAD+ biosynthetic process from L-aspartate"/>
    <property type="evidence" value="ECO:0007669"/>
    <property type="project" value="TreeGrafter"/>
</dbReference>
<keyword evidence="7" id="KW-0274">FAD</keyword>
<dbReference type="NCBIfam" id="NF005701">
    <property type="entry name" value="PRK07512.1"/>
    <property type="match status" value="1"/>
</dbReference>
<evidence type="ECO:0000256" key="6">
    <source>
        <dbReference type="ARBA" id="ARBA00022642"/>
    </source>
</evidence>
<dbReference type="EC" id="1.4.3.16" evidence="4"/>
<dbReference type="InterPro" id="IPR027477">
    <property type="entry name" value="Succ_DH/fumarate_Rdtase_cat_sf"/>
</dbReference>
<sequence>MAHARDTLMAHARNPMNAPIIIGAGLAGLAAALAAAPRPVRLLTAGTLDAGAASLWAQGGIAAAIGADDSIALHIADTLAAGDGLCDAAAVSRIITGGPLVIEALRAHGVRFDAGLGLEAAHARRRISHVKDATGHAVTTALAAAVRAAPHVTIIEHARAVALDVAENRVRGLWAETAGGLVHLPAAAVLIATGGVGALWRHTSTPPGADGTGLALAACAGAVLRDLEFVQFHPTGLDSGATPMPLISEAVRGEGAILTDETGHRFTDELAPRDEVARAIVRHLAAGHRVRLDATRLGAGFAARFPTIDAACRAAGIDPARQPIPVRPVAHYHMGGIAVDARGRASVDGLYAAGEAACTGLHGANRLASNSLLEAFVTGTDAGTALAGEPDAAATTAPAAPPRRVPPPALVRDLVSRHLGVLRDAAGLSHLIERLAPLAPAHDAALIGLMIGVAALHRAESRGAHARTDAPSRAAQPRHSDLTQAAALARAAALAQRPHAA</sequence>
<feature type="domain" description="FAD-dependent oxidoreductase 2 FAD-binding" evidence="11">
    <location>
        <begin position="20"/>
        <end position="372"/>
    </location>
</feature>
<dbReference type="SUPFAM" id="SSF56425">
    <property type="entry name" value="Succinate dehydrogenase/fumarate reductase flavoprotein, catalytic domain"/>
    <property type="match status" value="1"/>
</dbReference>
<gene>
    <name evidence="13" type="ordered locus">Acry_1542</name>
</gene>
<evidence type="ECO:0000256" key="3">
    <source>
        <dbReference type="ARBA" id="ARBA00008562"/>
    </source>
</evidence>
<keyword evidence="6" id="KW-0662">Pyridine nucleotide biosynthesis</keyword>
<dbReference type="Pfam" id="PF00890">
    <property type="entry name" value="FAD_binding_2"/>
    <property type="match status" value="1"/>
</dbReference>
<evidence type="ECO:0000256" key="7">
    <source>
        <dbReference type="ARBA" id="ARBA00022827"/>
    </source>
</evidence>
<evidence type="ECO:0000256" key="10">
    <source>
        <dbReference type="SAM" id="MobiDB-lite"/>
    </source>
</evidence>
<dbReference type="Gene3D" id="1.20.58.100">
    <property type="entry name" value="Fumarate reductase/succinate dehydrogenase flavoprotein-like, C-terminal domain"/>
    <property type="match status" value="1"/>
</dbReference>
<feature type="domain" description="Fumarate reductase/succinate dehydrogenase flavoprotein-like C-terminal" evidence="12">
    <location>
        <begin position="447"/>
        <end position="474"/>
    </location>
</feature>
<keyword evidence="14" id="KW-1185">Reference proteome</keyword>
<comment type="catalytic activity">
    <reaction evidence="9">
        <text>L-aspartate + O2 = iminosuccinate + H2O2</text>
        <dbReference type="Rhea" id="RHEA:25876"/>
        <dbReference type="ChEBI" id="CHEBI:15379"/>
        <dbReference type="ChEBI" id="CHEBI:16240"/>
        <dbReference type="ChEBI" id="CHEBI:29991"/>
        <dbReference type="ChEBI" id="CHEBI:77875"/>
        <dbReference type="EC" id="1.4.3.16"/>
    </reaction>
    <physiologicalReaction direction="left-to-right" evidence="9">
        <dbReference type="Rhea" id="RHEA:25877"/>
    </physiologicalReaction>
</comment>
<evidence type="ECO:0000256" key="9">
    <source>
        <dbReference type="ARBA" id="ARBA00048305"/>
    </source>
</evidence>
<protein>
    <recommendedName>
        <fullName evidence="4">L-aspartate oxidase</fullName>
        <ecNumber evidence="4">1.4.3.16</ecNumber>
    </recommendedName>
</protein>
<dbReference type="UniPathway" id="UPA00253">
    <property type="reaction ID" value="UER00326"/>
</dbReference>
<evidence type="ECO:0000256" key="4">
    <source>
        <dbReference type="ARBA" id="ARBA00012173"/>
    </source>
</evidence>
<keyword evidence="8 13" id="KW-0560">Oxidoreductase</keyword>
<evidence type="ECO:0000256" key="1">
    <source>
        <dbReference type="ARBA" id="ARBA00001974"/>
    </source>
</evidence>
<comment type="similarity">
    <text evidence="3">Belongs to the FAD-dependent oxidoreductase 2 family. NadB subfamily.</text>
</comment>
<dbReference type="InterPro" id="IPR037099">
    <property type="entry name" value="Fum_R/Succ_DH_flav-like_C_sf"/>
</dbReference>
<accession>A5FYR8</accession>
<comment type="pathway">
    <text evidence="2">Cofactor biosynthesis; NAD(+) biosynthesis; iminoaspartate from L-aspartate (oxidase route): step 1/1.</text>
</comment>
<dbReference type="HOGENOM" id="CLU_014312_3_2_5"/>
<dbReference type="KEGG" id="acr:Acry_1542"/>